<dbReference type="AlphaFoldDB" id="A0AAW7PSE7"/>
<evidence type="ECO:0008006" key="3">
    <source>
        <dbReference type="Google" id="ProtNLM"/>
    </source>
</evidence>
<protein>
    <recommendedName>
        <fullName evidence="3">Helix-turn-helix domain-containing protein</fullName>
    </recommendedName>
</protein>
<dbReference type="Proteomes" id="UP001171529">
    <property type="component" value="Unassembled WGS sequence"/>
</dbReference>
<comment type="caution">
    <text evidence="1">The sequence shown here is derived from an EMBL/GenBank/DDBJ whole genome shotgun (WGS) entry which is preliminary data.</text>
</comment>
<dbReference type="InterPro" id="IPR036388">
    <property type="entry name" value="WH-like_DNA-bd_sf"/>
</dbReference>
<dbReference type="SUPFAM" id="SSF46785">
    <property type="entry name" value="Winged helix' DNA-binding domain"/>
    <property type="match status" value="1"/>
</dbReference>
<gene>
    <name evidence="1" type="ORF">O8C91_06030</name>
</gene>
<dbReference type="InterPro" id="IPR036390">
    <property type="entry name" value="WH_DNA-bd_sf"/>
</dbReference>
<dbReference type="Gene3D" id="1.10.10.10">
    <property type="entry name" value="Winged helix-like DNA-binding domain superfamily/Winged helix DNA-binding domain"/>
    <property type="match status" value="1"/>
</dbReference>
<name>A0AAW7PSE7_9BACT</name>
<proteinExistence type="predicted"/>
<reference evidence="1" key="2">
    <citation type="journal article" date="2023" name="Microorganisms">
        <title>Genomic Characterization of Arcobacter butzleri Strains Isolated from Various Sources in Lithuania.</title>
        <authorList>
            <person name="Uljanovas D."/>
            <person name="Golz G."/>
            <person name="Fleischmann S."/>
            <person name="Kudirkiene E."/>
            <person name="Kasetiene N."/>
            <person name="Grineviciene A."/>
            <person name="Tamuleviciene E."/>
            <person name="Aksomaitiene J."/>
            <person name="Alter T."/>
            <person name="Malakauskas M."/>
        </authorList>
    </citation>
    <scope>NUCLEOTIDE SEQUENCE</scope>
    <source>
        <strain evidence="1">RCM39</strain>
    </source>
</reference>
<evidence type="ECO:0000313" key="1">
    <source>
        <dbReference type="EMBL" id="MDN5063755.1"/>
    </source>
</evidence>
<evidence type="ECO:0000313" key="2">
    <source>
        <dbReference type="Proteomes" id="UP001171529"/>
    </source>
</evidence>
<reference evidence="1" key="1">
    <citation type="submission" date="2022-12" db="EMBL/GenBank/DDBJ databases">
        <authorList>
            <person name="Uljanovas D."/>
        </authorList>
    </citation>
    <scope>NUCLEOTIDE SEQUENCE</scope>
    <source>
        <strain evidence="1">RCM39</strain>
    </source>
</reference>
<organism evidence="1 2">
    <name type="scientific">Aliarcobacter butzleri</name>
    <dbReference type="NCBI Taxonomy" id="28197"/>
    <lineage>
        <taxon>Bacteria</taxon>
        <taxon>Pseudomonadati</taxon>
        <taxon>Campylobacterota</taxon>
        <taxon>Epsilonproteobacteria</taxon>
        <taxon>Campylobacterales</taxon>
        <taxon>Arcobacteraceae</taxon>
        <taxon>Aliarcobacter</taxon>
    </lineage>
</organism>
<sequence>MSIELMNKAWKTNFKGNDLLILLSLSDNASDEGYCFPSWNTIRQKTKVSKGTLSYTLKAFEYFGLIKRVHRKREDGSNKSNEYLIKVFDIDIEKFKKYKQELSLNKNQSSENELAPSSDSELHESSLYESLEEEEEEKIINEKLKSKFFNEFYTWLKADGLKAKKSERLHKKIIFKNLSNDDSKTLENFNDFLQDKKNQFKIFENQIISFDGINEFKVEKIEVELEVEIFKLIFTNKKLTKFNFKDFEKIKNCIIAS</sequence>
<dbReference type="EMBL" id="JAPZDC010000003">
    <property type="protein sequence ID" value="MDN5063755.1"/>
    <property type="molecule type" value="Genomic_DNA"/>
</dbReference>
<dbReference type="RefSeq" id="WP_301344517.1">
    <property type="nucleotide sequence ID" value="NZ_JAPZDB010000001.1"/>
</dbReference>
<accession>A0AAW7PSE7</accession>